<organism evidence="1 2">
    <name type="scientific">Juglans regia</name>
    <name type="common">English walnut</name>
    <dbReference type="NCBI Taxonomy" id="51240"/>
    <lineage>
        <taxon>Eukaryota</taxon>
        <taxon>Viridiplantae</taxon>
        <taxon>Streptophyta</taxon>
        <taxon>Embryophyta</taxon>
        <taxon>Tracheophyta</taxon>
        <taxon>Spermatophyta</taxon>
        <taxon>Magnoliopsida</taxon>
        <taxon>eudicotyledons</taxon>
        <taxon>Gunneridae</taxon>
        <taxon>Pentapetalae</taxon>
        <taxon>rosids</taxon>
        <taxon>fabids</taxon>
        <taxon>Fagales</taxon>
        <taxon>Juglandaceae</taxon>
        <taxon>Juglans</taxon>
    </lineage>
</organism>
<evidence type="ECO:0000313" key="2">
    <source>
        <dbReference type="Proteomes" id="UP000619265"/>
    </source>
</evidence>
<dbReference type="PANTHER" id="PTHR18034">
    <property type="entry name" value="CELL CYCLE CONTROL PROTEIN CWF22-RELATED"/>
    <property type="match status" value="1"/>
</dbReference>
<dbReference type="Proteomes" id="UP000619265">
    <property type="component" value="Unassembled WGS sequence"/>
</dbReference>
<comment type="caution">
    <text evidence="1">The sequence shown here is derived from an EMBL/GenBank/DDBJ whole genome shotgun (WGS) entry which is preliminary data.</text>
</comment>
<reference evidence="1" key="2">
    <citation type="submission" date="2020-03" db="EMBL/GenBank/DDBJ databases">
        <title>Walnut 2.0.</title>
        <authorList>
            <person name="Marrano A."/>
            <person name="Britton M."/>
            <person name="Zimin A.V."/>
            <person name="Zaini P.A."/>
            <person name="Workman R."/>
            <person name="Puiu D."/>
            <person name="Bianco L."/>
            <person name="Allen B.J."/>
            <person name="Troggio M."/>
            <person name="Leslie C.A."/>
            <person name="Timp W."/>
            <person name="Dendekar A."/>
            <person name="Salzberg S.L."/>
            <person name="Neale D.B."/>
        </authorList>
    </citation>
    <scope>NUCLEOTIDE SEQUENCE</scope>
    <source>
        <tissue evidence="1">Leaves</tissue>
    </source>
</reference>
<dbReference type="EMBL" id="LIHL02000004">
    <property type="protein sequence ID" value="KAF5471908.1"/>
    <property type="molecule type" value="Genomic_DNA"/>
</dbReference>
<evidence type="ECO:0000313" key="1">
    <source>
        <dbReference type="EMBL" id="KAF5471908.1"/>
    </source>
</evidence>
<reference evidence="1" key="1">
    <citation type="submission" date="2015-10" db="EMBL/GenBank/DDBJ databases">
        <authorList>
            <person name="Martinez-Garcia P.J."/>
            <person name="Crepeau M.W."/>
            <person name="Puiu D."/>
            <person name="Gonzalez-Ibeas D."/>
            <person name="Whalen J."/>
            <person name="Stevens K."/>
            <person name="Paul R."/>
            <person name="Butterfield T."/>
            <person name="Britton M."/>
            <person name="Reagan R."/>
            <person name="Chakraborty S."/>
            <person name="Walawage S.L."/>
            <person name="Vasquez-Gross H.A."/>
            <person name="Cardeno C."/>
            <person name="Famula R."/>
            <person name="Pratt K."/>
            <person name="Kuruganti S."/>
            <person name="Aradhya M.K."/>
            <person name="Leslie C.A."/>
            <person name="Dandekar A.M."/>
            <person name="Salzberg S.L."/>
            <person name="Wegrzyn J.L."/>
            <person name="Langley C.H."/>
            <person name="Neale D.B."/>
        </authorList>
    </citation>
    <scope>NUCLEOTIDE SEQUENCE</scope>
    <source>
        <tissue evidence="1">Leaves</tissue>
    </source>
</reference>
<dbReference type="InterPro" id="IPR050781">
    <property type="entry name" value="CWC22_splicing_factor"/>
</dbReference>
<dbReference type="PANTHER" id="PTHR18034:SF4">
    <property type="entry name" value="NUCLEOLAR MIF4G DOMAIN-CONTAINING PROTEIN 1"/>
    <property type="match status" value="1"/>
</dbReference>
<dbReference type="Gramene" id="Jr04_05350_p1">
    <property type="protein sequence ID" value="cds.Jr04_05350_p1"/>
    <property type="gene ID" value="Jr04_05350"/>
</dbReference>
<sequence>MANKIYIMEFMLETICDIKNNKKRPKEDPGHHTRIKKWLQKLRVEDVLIRGLKWSKLVDPEKKGQWWLSGDMASTMDNVKEVASNIDKEVLEAQKMLQLAAAQRMNTDARRAVFCIVMSGEDYIDTFEKLLRLDLHGKQFCLWDHFKELELMQHTRSLHLAKFAAEMLASFTLSLAVLKSVELGDIRQLTPRRIMHFRMLFEALFEYSDKLIWNIFTRVAVTPDLESLRHGIEFFIKEYIVKTNKAITEKFRVVKRALNNAEGILM</sequence>
<name>A0A833XRX2_JUGRE</name>
<gene>
    <name evidence="1" type="ORF">F2P56_008671</name>
</gene>
<accession>A0A833XRX2</accession>
<dbReference type="AlphaFoldDB" id="A0A833XRX2"/>
<proteinExistence type="predicted"/>
<protein>
    <submittedName>
        <fullName evidence="1">Uncharacterized protein</fullName>
    </submittedName>
</protein>